<keyword evidence="3" id="KW-1185">Reference proteome</keyword>
<proteinExistence type="predicted"/>
<sequence>MHSERRKEAMEKQPHQRKEAGQGPEVNSYGTDDPEVQARIEQARADASRERKRDRATLEHLVESGMNPDDAEAVIEYAHSIGRPLSVEFAEPKAADAMPERERRYRPQVYAVDVDSRERGIQYGLWIEAEQDAEGIAADVVAMLASSPTVDASRWEVSATQSFAGLDLDGLNDPKLIAQLGRGVREHGAAYAAWAGIAGIRDAEELAKFNDFFVGSYDSPEAWAREVGSDLEWESHLDEVVQPDLRSYVAIDYAKFAHEAMQQWDAVQGHDGRLHVFLR</sequence>
<dbReference type="InterPro" id="IPR009899">
    <property type="entry name" value="ArdA"/>
</dbReference>
<evidence type="ECO:0008006" key="4">
    <source>
        <dbReference type="Google" id="ProtNLM"/>
    </source>
</evidence>
<feature type="compositionally biased region" description="Basic and acidic residues" evidence="1">
    <location>
        <begin position="1"/>
        <end position="20"/>
    </location>
</feature>
<evidence type="ECO:0000313" key="3">
    <source>
        <dbReference type="Proteomes" id="UP001515943"/>
    </source>
</evidence>
<feature type="region of interest" description="Disordered" evidence="1">
    <location>
        <begin position="1"/>
        <end position="56"/>
    </location>
</feature>
<dbReference type="EMBL" id="VSRL01000001">
    <property type="protein sequence ID" value="NKE55402.1"/>
    <property type="molecule type" value="Genomic_DNA"/>
</dbReference>
<organism evidence="2 3">
    <name type="scientific">Lentzea indica</name>
    <dbReference type="NCBI Taxonomy" id="2604800"/>
    <lineage>
        <taxon>Bacteria</taxon>
        <taxon>Bacillati</taxon>
        <taxon>Actinomycetota</taxon>
        <taxon>Actinomycetes</taxon>
        <taxon>Pseudonocardiales</taxon>
        <taxon>Pseudonocardiaceae</taxon>
        <taxon>Lentzea</taxon>
    </lineage>
</organism>
<dbReference type="Pfam" id="PF07275">
    <property type="entry name" value="ArdA"/>
    <property type="match status" value="1"/>
</dbReference>
<evidence type="ECO:0000256" key="1">
    <source>
        <dbReference type="SAM" id="MobiDB-lite"/>
    </source>
</evidence>
<feature type="compositionally biased region" description="Basic and acidic residues" evidence="1">
    <location>
        <begin position="36"/>
        <end position="56"/>
    </location>
</feature>
<evidence type="ECO:0000313" key="2">
    <source>
        <dbReference type="EMBL" id="NKE55402.1"/>
    </source>
</evidence>
<reference evidence="2 3" key="1">
    <citation type="submission" date="2019-08" db="EMBL/GenBank/DDBJ databases">
        <title>Lentzea from Indian Himalayas.</title>
        <authorList>
            <person name="Mandal S."/>
            <person name="Mallick Gupta A."/>
            <person name="Maiti P.K."/>
            <person name="Sarkar J."/>
            <person name="Mandal S."/>
        </authorList>
    </citation>
    <scope>NUCLEOTIDE SEQUENCE [LARGE SCALE GENOMIC DNA]</scope>
    <source>
        <strain evidence="2 3">PSKA42</strain>
    </source>
</reference>
<gene>
    <name evidence="2" type="ORF">FXN61_00580</name>
</gene>
<comment type="caution">
    <text evidence="2">The sequence shown here is derived from an EMBL/GenBank/DDBJ whole genome shotgun (WGS) entry which is preliminary data.</text>
</comment>
<dbReference type="Proteomes" id="UP001515943">
    <property type="component" value="Unassembled WGS sequence"/>
</dbReference>
<protein>
    <recommendedName>
        <fullName evidence="4">Antirestriction protein (ArdA)</fullName>
    </recommendedName>
</protein>
<accession>A0ABX1F9H4</accession>
<name>A0ABX1F9H4_9PSEU</name>